<dbReference type="InterPro" id="IPR045562">
    <property type="entry name" value="RecG_dom3_C"/>
</dbReference>
<dbReference type="InterPro" id="IPR001650">
    <property type="entry name" value="Helicase_C-like"/>
</dbReference>
<keyword evidence="4 15" id="KW-0227">DNA damage</keyword>
<name>A0A285MSC2_9FLAO</name>
<dbReference type="Pfam" id="PF00270">
    <property type="entry name" value="DEAD"/>
    <property type="match status" value="1"/>
</dbReference>
<dbReference type="PANTHER" id="PTHR47964">
    <property type="entry name" value="ATP-DEPENDENT DNA HELICASE HOMOLOG RECG, CHLOROPLASTIC"/>
    <property type="match status" value="1"/>
</dbReference>
<evidence type="ECO:0000256" key="14">
    <source>
        <dbReference type="ARBA" id="ARBA00048988"/>
    </source>
</evidence>
<dbReference type="InterPro" id="IPR033454">
    <property type="entry name" value="RecG_wedge"/>
</dbReference>
<keyword evidence="3 15" id="KW-0547">Nucleotide-binding</keyword>
<dbReference type="Pfam" id="PF19833">
    <property type="entry name" value="RecG_dom3_C"/>
    <property type="match status" value="1"/>
</dbReference>
<evidence type="ECO:0000256" key="15">
    <source>
        <dbReference type="RuleBase" id="RU363016"/>
    </source>
</evidence>
<dbReference type="RefSeq" id="WP_097045530.1">
    <property type="nucleotide sequence ID" value="NZ_OBEH01000002.1"/>
</dbReference>
<dbReference type="CDD" id="cd04488">
    <property type="entry name" value="RecG_wedge_OBF"/>
    <property type="match status" value="1"/>
</dbReference>
<dbReference type="PROSITE" id="PS51194">
    <property type="entry name" value="HELICASE_CTER"/>
    <property type="match status" value="1"/>
</dbReference>
<dbReference type="GO" id="GO:0005524">
    <property type="term" value="F:ATP binding"/>
    <property type="evidence" value="ECO:0007669"/>
    <property type="project" value="UniProtKB-KW"/>
</dbReference>
<sequence>MNPNFLQTPIPYLKGVGPNRAETLRTELGIESYRDLLHLFPNRYLDKTQYYKIIQLQPSGADVQIVGKIVHLKTLEQKRGKRLVASFVDDTGQMELVWFRGHKWIRENLKLNEPYVVFGRTARYGNTFSMPHPEMELLSEHQQGLKVAMQPIYPSTEKLSTKGITNRVISKMVQQLFLDCKGKFPESLAPSIIEELRLISKSEALFNIHFPKNQELLAKAQFRLKFEELFFVQLQLISKKILRKHKIKGLRFDQVGDNFNTFFSEHLPFELTNAQKRVIKEIRKDMGSNAQMNRLLQGDVGSGKTIVALLCMLLAADNGFQSCLVAPTEILAQQHYNGLKELLGKMDVKIALLTGSTKKSERTLLHNQLENGNLNILVGTHAVLEDKVQFKNLGLAIIDEQHRFGVAQRSKLWHKNEIPPHILVMTATPIPRTLAMSLYGDLDISVIDELPPGRKPIKTVHRFDSNRLKVFQFIKDEIKKGRQIYIVYPLIKESEALDYKDLMDGYESIARDFPKSDYQISIVHGKMKPADKDYEMERFVKGETQIMVATTVIEVGVNVPNASVMIIESAERFGLSQLHQLRGRVGRGAEQSFCILMTSHKLSEDAKTRLQTMVRTNDGFEIAEVDLKLRGPGDLMGTQQSGLLNLKIADIVKDNQILKTARYHALQLLKNDPRLEKEENKYILIAYTKMMQQSNIWNYIS</sequence>
<dbReference type="Pfam" id="PF00271">
    <property type="entry name" value="Helicase_C"/>
    <property type="match status" value="1"/>
</dbReference>
<evidence type="ECO:0000256" key="8">
    <source>
        <dbReference type="ARBA" id="ARBA00023125"/>
    </source>
</evidence>
<dbReference type="SUPFAM" id="SSF50249">
    <property type="entry name" value="Nucleic acid-binding proteins"/>
    <property type="match status" value="1"/>
</dbReference>
<gene>
    <name evidence="18" type="ORF">SAMN06265377_1909</name>
</gene>
<accession>A0A285MSC2</accession>
<dbReference type="SMART" id="SM00490">
    <property type="entry name" value="HELICc"/>
    <property type="match status" value="1"/>
</dbReference>
<dbReference type="InterPro" id="IPR012340">
    <property type="entry name" value="NA-bd_OB-fold"/>
</dbReference>
<evidence type="ECO:0000256" key="6">
    <source>
        <dbReference type="ARBA" id="ARBA00022806"/>
    </source>
</evidence>
<comment type="catalytic activity">
    <reaction evidence="14 15">
        <text>ATP + H2O = ADP + phosphate + H(+)</text>
        <dbReference type="Rhea" id="RHEA:13065"/>
        <dbReference type="ChEBI" id="CHEBI:15377"/>
        <dbReference type="ChEBI" id="CHEBI:15378"/>
        <dbReference type="ChEBI" id="CHEBI:30616"/>
        <dbReference type="ChEBI" id="CHEBI:43474"/>
        <dbReference type="ChEBI" id="CHEBI:456216"/>
        <dbReference type="EC" id="5.6.2.4"/>
    </reaction>
</comment>
<dbReference type="Pfam" id="PF17191">
    <property type="entry name" value="RecG_wedge"/>
    <property type="match status" value="1"/>
</dbReference>
<comment type="function">
    <text evidence="15">Plays a critical role in recombination and DNA repair. Helps process Holliday junction intermediates to mature products by catalyzing branch migration. Has replication fork regression activity, unwinds stalled or blocked replication forks to make a HJ that can be resolved. Has a DNA unwinding activity characteristic of a DNA helicase with 3'-5' polarity.</text>
</comment>
<evidence type="ECO:0000256" key="3">
    <source>
        <dbReference type="ARBA" id="ARBA00022741"/>
    </source>
</evidence>
<dbReference type="PROSITE" id="PS51192">
    <property type="entry name" value="HELICASE_ATP_BIND_1"/>
    <property type="match status" value="1"/>
</dbReference>
<evidence type="ECO:0000313" key="18">
    <source>
        <dbReference type="EMBL" id="SNZ00092.1"/>
    </source>
</evidence>
<dbReference type="NCBIfam" id="TIGR00643">
    <property type="entry name" value="recG"/>
    <property type="match status" value="1"/>
</dbReference>
<dbReference type="OrthoDB" id="9804325at2"/>
<dbReference type="EMBL" id="OBEH01000002">
    <property type="protein sequence ID" value="SNZ00092.1"/>
    <property type="molecule type" value="Genomic_DNA"/>
</dbReference>
<dbReference type="InterPro" id="IPR011545">
    <property type="entry name" value="DEAD/DEAH_box_helicase_dom"/>
</dbReference>
<evidence type="ECO:0000256" key="12">
    <source>
        <dbReference type="ARBA" id="ARBA00034617"/>
    </source>
</evidence>
<dbReference type="GO" id="GO:0006310">
    <property type="term" value="P:DNA recombination"/>
    <property type="evidence" value="ECO:0007669"/>
    <property type="project" value="UniProtKB-UniRule"/>
</dbReference>
<feature type="domain" description="Helicase C-terminal" evidence="17">
    <location>
        <begin position="469"/>
        <end position="633"/>
    </location>
</feature>
<dbReference type="PANTHER" id="PTHR47964:SF1">
    <property type="entry name" value="ATP-DEPENDENT DNA HELICASE HOMOLOG RECG, CHLOROPLASTIC"/>
    <property type="match status" value="1"/>
</dbReference>
<evidence type="ECO:0000256" key="11">
    <source>
        <dbReference type="ARBA" id="ARBA00023235"/>
    </source>
</evidence>
<evidence type="ECO:0000256" key="10">
    <source>
        <dbReference type="ARBA" id="ARBA00023204"/>
    </source>
</evidence>
<keyword evidence="6 15" id="KW-0347">Helicase</keyword>
<keyword evidence="19" id="KW-1185">Reference proteome</keyword>
<dbReference type="GO" id="GO:0016887">
    <property type="term" value="F:ATP hydrolysis activity"/>
    <property type="evidence" value="ECO:0007669"/>
    <property type="project" value="RHEA"/>
</dbReference>
<protein>
    <recommendedName>
        <fullName evidence="2 15">ATP-dependent DNA helicase RecG</fullName>
        <ecNumber evidence="13 15">5.6.2.4</ecNumber>
    </recommendedName>
</protein>
<dbReference type="Gene3D" id="3.40.50.300">
    <property type="entry name" value="P-loop containing nucleotide triphosphate hydrolases"/>
    <property type="match status" value="2"/>
</dbReference>
<evidence type="ECO:0000256" key="9">
    <source>
        <dbReference type="ARBA" id="ARBA00023172"/>
    </source>
</evidence>
<keyword evidence="7 15" id="KW-0067">ATP-binding</keyword>
<organism evidence="18 19">
    <name type="scientific">Flagellimonas pacifica</name>
    <dbReference type="NCBI Taxonomy" id="1247520"/>
    <lineage>
        <taxon>Bacteria</taxon>
        <taxon>Pseudomonadati</taxon>
        <taxon>Bacteroidota</taxon>
        <taxon>Flavobacteriia</taxon>
        <taxon>Flavobacteriales</taxon>
        <taxon>Flavobacteriaceae</taxon>
        <taxon>Flagellimonas</taxon>
    </lineage>
</organism>
<evidence type="ECO:0000259" key="16">
    <source>
        <dbReference type="PROSITE" id="PS51192"/>
    </source>
</evidence>
<feature type="domain" description="Helicase ATP-binding" evidence="16">
    <location>
        <begin position="285"/>
        <end position="447"/>
    </location>
</feature>
<keyword evidence="10 15" id="KW-0234">DNA repair</keyword>
<dbReference type="GO" id="GO:0006281">
    <property type="term" value="P:DNA repair"/>
    <property type="evidence" value="ECO:0007669"/>
    <property type="project" value="UniProtKB-UniRule"/>
</dbReference>
<dbReference type="InterPro" id="IPR014001">
    <property type="entry name" value="Helicase_ATP-bd"/>
</dbReference>
<dbReference type="InterPro" id="IPR047112">
    <property type="entry name" value="RecG/Mfd"/>
</dbReference>
<dbReference type="Proteomes" id="UP000219048">
    <property type="component" value="Unassembled WGS sequence"/>
</dbReference>
<dbReference type="Gene3D" id="2.40.50.140">
    <property type="entry name" value="Nucleic acid-binding proteins"/>
    <property type="match status" value="1"/>
</dbReference>
<dbReference type="NCBIfam" id="NF008168">
    <property type="entry name" value="PRK10917.2-2"/>
    <property type="match status" value="1"/>
</dbReference>
<evidence type="ECO:0000256" key="5">
    <source>
        <dbReference type="ARBA" id="ARBA00022801"/>
    </source>
</evidence>
<reference evidence="19" key="1">
    <citation type="submission" date="2017-09" db="EMBL/GenBank/DDBJ databases">
        <authorList>
            <person name="Varghese N."/>
            <person name="Submissions S."/>
        </authorList>
    </citation>
    <scope>NUCLEOTIDE SEQUENCE [LARGE SCALE GENOMIC DNA]</scope>
    <source>
        <strain evidence="19">DSM 25885</strain>
    </source>
</reference>
<evidence type="ECO:0000256" key="4">
    <source>
        <dbReference type="ARBA" id="ARBA00022763"/>
    </source>
</evidence>
<dbReference type="GO" id="GO:0043138">
    <property type="term" value="F:3'-5' DNA helicase activity"/>
    <property type="evidence" value="ECO:0007669"/>
    <property type="project" value="UniProtKB-EC"/>
</dbReference>
<keyword evidence="11" id="KW-0413">Isomerase</keyword>
<dbReference type="EC" id="5.6.2.4" evidence="13 15"/>
<dbReference type="AlphaFoldDB" id="A0A285MSC2"/>
<evidence type="ECO:0000256" key="13">
    <source>
        <dbReference type="ARBA" id="ARBA00034808"/>
    </source>
</evidence>
<keyword evidence="8" id="KW-0238">DNA-binding</keyword>
<keyword evidence="5 15" id="KW-0378">Hydrolase</keyword>
<comment type="catalytic activity">
    <reaction evidence="12 15">
        <text>Couples ATP hydrolysis with the unwinding of duplex DNA by translocating in the 3'-5' direction.</text>
        <dbReference type="EC" id="5.6.2.4"/>
    </reaction>
</comment>
<keyword evidence="9 15" id="KW-0233">DNA recombination</keyword>
<evidence type="ECO:0000256" key="2">
    <source>
        <dbReference type="ARBA" id="ARBA00017846"/>
    </source>
</evidence>
<dbReference type="SUPFAM" id="SSF52540">
    <property type="entry name" value="P-loop containing nucleoside triphosphate hydrolases"/>
    <property type="match status" value="2"/>
</dbReference>
<evidence type="ECO:0000256" key="1">
    <source>
        <dbReference type="ARBA" id="ARBA00007504"/>
    </source>
</evidence>
<evidence type="ECO:0000256" key="7">
    <source>
        <dbReference type="ARBA" id="ARBA00022840"/>
    </source>
</evidence>
<dbReference type="CDD" id="cd17992">
    <property type="entry name" value="DEXHc_RecG"/>
    <property type="match status" value="1"/>
</dbReference>
<dbReference type="InterPro" id="IPR027417">
    <property type="entry name" value="P-loop_NTPase"/>
</dbReference>
<comment type="similarity">
    <text evidence="1 15">Belongs to the helicase family. RecG subfamily.</text>
</comment>
<evidence type="ECO:0000259" key="17">
    <source>
        <dbReference type="PROSITE" id="PS51194"/>
    </source>
</evidence>
<dbReference type="InterPro" id="IPR004609">
    <property type="entry name" value="ATP-dep_DNA_helicase_RecG"/>
</dbReference>
<dbReference type="GO" id="GO:0003677">
    <property type="term" value="F:DNA binding"/>
    <property type="evidence" value="ECO:0007669"/>
    <property type="project" value="UniProtKB-KW"/>
</dbReference>
<evidence type="ECO:0000313" key="19">
    <source>
        <dbReference type="Proteomes" id="UP000219048"/>
    </source>
</evidence>
<dbReference type="NCBIfam" id="NF008165">
    <property type="entry name" value="PRK10917.1-3"/>
    <property type="match status" value="1"/>
</dbReference>
<dbReference type="SMART" id="SM00487">
    <property type="entry name" value="DEXDc"/>
    <property type="match status" value="1"/>
</dbReference>
<proteinExistence type="inferred from homology"/>